<name>A0A1G7DWB0_9FLAO</name>
<protein>
    <submittedName>
        <fullName evidence="2">Uncharacterized protein</fullName>
    </submittedName>
</protein>
<organism evidence="2 3">
    <name type="scientific">Riemerella columbipharyngis</name>
    <dbReference type="NCBI Taxonomy" id="1071918"/>
    <lineage>
        <taxon>Bacteria</taxon>
        <taxon>Pseudomonadati</taxon>
        <taxon>Bacteroidota</taxon>
        <taxon>Flavobacteriia</taxon>
        <taxon>Flavobacteriales</taxon>
        <taxon>Weeksellaceae</taxon>
        <taxon>Riemerella</taxon>
    </lineage>
</organism>
<evidence type="ECO:0000313" key="3">
    <source>
        <dbReference type="Proteomes" id="UP000198517"/>
    </source>
</evidence>
<accession>A0A1G7DWB0</accession>
<reference evidence="2 3" key="1">
    <citation type="submission" date="2016-10" db="EMBL/GenBank/DDBJ databases">
        <authorList>
            <person name="de Groot N.N."/>
        </authorList>
    </citation>
    <scope>NUCLEOTIDE SEQUENCE [LARGE SCALE GENOMIC DNA]</scope>
    <source>
        <strain evidence="2 3">DSM 24015</strain>
    </source>
</reference>
<keyword evidence="1" id="KW-0472">Membrane</keyword>
<proteinExistence type="predicted"/>
<keyword evidence="3" id="KW-1185">Reference proteome</keyword>
<dbReference type="EMBL" id="FNAS01000013">
    <property type="protein sequence ID" value="SDE55733.1"/>
    <property type="molecule type" value="Genomic_DNA"/>
</dbReference>
<evidence type="ECO:0000256" key="1">
    <source>
        <dbReference type="SAM" id="Phobius"/>
    </source>
</evidence>
<keyword evidence="1" id="KW-1133">Transmembrane helix</keyword>
<dbReference type="AlphaFoldDB" id="A0A1G7DWB0"/>
<dbReference type="Proteomes" id="UP000198517">
    <property type="component" value="Unassembled WGS sequence"/>
</dbReference>
<sequence>MNNKLICLRNNNIFAIASISAIIIISFLMLNFLDNQTKKITKLNESSININNIIIRKTKCAIF</sequence>
<keyword evidence="1" id="KW-0812">Transmembrane</keyword>
<gene>
    <name evidence="2" type="ORF">SAMN05421544_1133</name>
</gene>
<feature type="transmembrane region" description="Helical" evidence="1">
    <location>
        <begin position="12"/>
        <end position="33"/>
    </location>
</feature>
<evidence type="ECO:0000313" key="2">
    <source>
        <dbReference type="EMBL" id="SDE55733.1"/>
    </source>
</evidence>